<evidence type="ECO:0000313" key="3">
    <source>
        <dbReference type="Proteomes" id="UP000826661"/>
    </source>
</evidence>
<dbReference type="PANTHER" id="PTHR37540">
    <property type="entry name" value="TRANSCRIPTION FACTOR (ACR-2), PUTATIVE-RELATED-RELATED"/>
    <property type="match status" value="1"/>
</dbReference>
<gene>
    <name evidence="2" type="ORF">H0G86_011807</name>
</gene>
<dbReference type="EMBL" id="CP075869">
    <property type="protein sequence ID" value="QYT04903.1"/>
    <property type="molecule type" value="Genomic_DNA"/>
</dbReference>
<dbReference type="Proteomes" id="UP000826661">
    <property type="component" value="Chromosome VI"/>
</dbReference>
<accession>A0A8G0LM91</accession>
<sequence>MLYNILSLTFTRGVYIRLLSLRLSNVFLTLSILKSGYNPFCYAFHDIRQTRTTVYDNISGSHSQKRKKKKVLQNMSNGGFVFIQEEGTGSHKPVTKSLIKMHVMDRVVMQRRALKQDHRDDDADATEGDQAPSLEHHISHNDLRSLAGIDNMLRLSGLSVEVNTQTRFLLHHFLNYRSKTLCTVTAETGWLKYAINDNALFSTTLYHWASINYSALPPKYQSAQHLLRLKAAAIQTLASRLQPPTSGANGNTEMVSDEVIATVACLANINLMYGDLDEAEIHFQGLKALIRGCNGVLHLGFEGLVARIVRWTDSCHSQLSNQELSFDETSPSSEFVHPQIPLPDAQRFHIQPHKLAITHELRLIARELITNPKDNMAPDSRVALGFRLLASDRSILKHVHGLNDCSVLALVARAALLYSHTVLRGASRSSRIISTSIDQLKQLIISAFVSKGDIFASHPIALVWVLLVGVVASGRENIQGTWFRLCLEKACGSDSKLSWEKVQETIDAPNNVSPQPFYWMIEEIPLHLPCINSAILC</sequence>
<evidence type="ECO:0000256" key="1">
    <source>
        <dbReference type="SAM" id="MobiDB-lite"/>
    </source>
</evidence>
<proteinExistence type="predicted"/>
<evidence type="ECO:0000313" key="2">
    <source>
        <dbReference type="EMBL" id="QYT04903.1"/>
    </source>
</evidence>
<keyword evidence="3" id="KW-1185">Reference proteome</keyword>
<feature type="region of interest" description="Disordered" evidence="1">
    <location>
        <begin position="115"/>
        <end position="137"/>
    </location>
</feature>
<dbReference type="PANTHER" id="PTHR37540:SF5">
    <property type="entry name" value="TRANSCRIPTION FACTOR DOMAIN-CONTAINING PROTEIN"/>
    <property type="match status" value="1"/>
</dbReference>
<name>A0A8G0LM91_9HYPO</name>
<dbReference type="AlphaFoldDB" id="A0A8G0LM91"/>
<reference evidence="2 3" key="1">
    <citation type="journal article" date="2021" name="BMC Genomics">
        <title>Telomere-to-telomere genome assembly of asparaginase-producing Trichoderma simmonsii.</title>
        <authorList>
            <person name="Chung D."/>
            <person name="Kwon Y.M."/>
            <person name="Yang Y."/>
        </authorList>
    </citation>
    <scope>NUCLEOTIDE SEQUENCE [LARGE SCALE GENOMIC DNA]</scope>
    <source>
        <strain evidence="2 3">GH-Sj1</strain>
    </source>
</reference>
<protein>
    <submittedName>
        <fullName evidence="2">Uncharacterized protein</fullName>
    </submittedName>
</protein>
<organism evidence="2 3">
    <name type="scientific">Trichoderma simmonsii</name>
    <dbReference type="NCBI Taxonomy" id="1491479"/>
    <lineage>
        <taxon>Eukaryota</taxon>
        <taxon>Fungi</taxon>
        <taxon>Dikarya</taxon>
        <taxon>Ascomycota</taxon>
        <taxon>Pezizomycotina</taxon>
        <taxon>Sordariomycetes</taxon>
        <taxon>Hypocreomycetidae</taxon>
        <taxon>Hypocreales</taxon>
        <taxon>Hypocreaceae</taxon>
        <taxon>Trichoderma</taxon>
    </lineage>
</organism>